<comment type="caution">
    <text evidence="2">The sequence shown here is derived from an EMBL/GenBank/DDBJ whole genome shotgun (WGS) entry which is preliminary data.</text>
</comment>
<name>A0A0F9ERG4_9ZZZZ</name>
<dbReference type="InterPro" id="IPR003615">
    <property type="entry name" value="HNH_nuc"/>
</dbReference>
<sequence length="144" mass="16224">MTKIVQAVEQRFLDKTLLIEGHLLWIGSLSHQGYGQFDFNGRTQLAHRVAWVLAGFGEIPDGEQCLHTCGIHACANVFHLKLGTASDNQLDNVRQGRHYWANKTHCPSGHEYTEANTYTFVRADGGAGRYCRECHRKTALAQQR</sequence>
<feature type="domain" description="HNH nuclease" evidence="1">
    <location>
        <begin position="45"/>
        <end position="89"/>
    </location>
</feature>
<evidence type="ECO:0000259" key="1">
    <source>
        <dbReference type="Pfam" id="PF13392"/>
    </source>
</evidence>
<protein>
    <recommendedName>
        <fullName evidence="1">HNH nuclease domain-containing protein</fullName>
    </recommendedName>
</protein>
<dbReference type="EMBL" id="LAZR01033648">
    <property type="protein sequence ID" value="KKL47480.1"/>
    <property type="molecule type" value="Genomic_DNA"/>
</dbReference>
<reference evidence="2" key="1">
    <citation type="journal article" date="2015" name="Nature">
        <title>Complex archaea that bridge the gap between prokaryotes and eukaryotes.</title>
        <authorList>
            <person name="Spang A."/>
            <person name="Saw J.H."/>
            <person name="Jorgensen S.L."/>
            <person name="Zaremba-Niedzwiedzka K."/>
            <person name="Martijn J."/>
            <person name="Lind A.E."/>
            <person name="van Eijk R."/>
            <person name="Schleper C."/>
            <person name="Guy L."/>
            <person name="Ettema T.J."/>
        </authorList>
    </citation>
    <scope>NUCLEOTIDE SEQUENCE</scope>
</reference>
<evidence type="ECO:0000313" key="2">
    <source>
        <dbReference type="EMBL" id="KKL47480.1"/>
    </source>
</evidence>
<gene>
    <name evidence="2" type="ORF">LCGC14_2335120</name>
</gene>
<organism evidence="2">
    <name type="scientific">marine sediment metagenome</name>
    <dbReference type="NCBI Taxonomy" id="412755"/>
    <lineage>
        <taxon>unclassified sequences</taxon>
        <taxon>metagenomes</taxon>
        <taxon>ecological metagenomes</taxon>
    </lineage>
</organism>
<proteinExistence type="predicted"/>
<dbReference type="Pfam" id="PF13392">
    <property type="entry name" value="HNH_3"/>
    <property type="match status" value="1"/>
</dbReference>
<dbReference type="InterPro" id="IPR044925">
    <property type="entry name" value="His-Me_finger_sf"/>
</dbReference>
<dbReference type="SUPFAM" id="SSF54060">
    <property type="entry name" value="His-Me finger endonucleases"/>
    <property type="match status" value="1"/>
</dbReference>
<accession>A0A0F9ERG4</accession>
<dbReference type="AlphaFoldDB" id="A0A0F9ERG4"/>